<comment type="similarity">
    <text evidence="1">Belongs to the cysteine dioxygenase family.</text>
</comment>
<evidence type="ECO:0000256" key="4">
    <source>
        <dbReference type="ARBA" id="ARBA00023002"/>
    </source>
</evidence>
<keyword evidence="3" id="KW-0223">Dioxygenase</keyword>
<evidence type="ECO:0000313" key="6">
    <source>
        <dbReference type="EMBL" id="QHS84592.1"/>
    </source>
</evidence>
<evidence type="ECO:0000256" key="3">
    <source>
        <dbReference type="ARBA" id="ARBA00022964"/>
    </source>
</evidence>
<sequence length="153" mass="18552">MNLDELFNLINENIKQTDKKNINHLYNIIKDYNGTDWKQYRKVNKETYNKILVNSNENFDMYIITWNNYQKSKIHNHPENGCIYKILEGHLIEENYDHKLRLVGIKSLFIDRIGYIDDFIHLHRMNNYKNNICVSLHIYSPPNFKTTYYDDND</sequence>
<dbReference type="EMBL" id="MN738809">
    <property type="protein sequence ID" value="QHS84592.1"/>
    <property type="molecule type" value="Genomic_DNA"/>
</dbReference>
<dbReference type="InterPro" id="IPR014710">
    <property type="entry name" value="RmlC-like_jellyroll"/>
</dbReference>
<evidence type="ECO:0008006" key="7">
    <source>
        <dbReference type="Google" id="ProtNLM"/>
    </source>
</evidence>
<reference evidence="6" key="1">
    <citation type="journal article" date="2020" name="Nature">
        <title>Giant virus diversity and host interactions through global metagenomics.</title>
        <authorList>
            <person name="Schulz F."/>
            <person name="Roux S."/>
            <person name="Paez-Espino D."/>
            <person name="Jungbluth S."/>
            <person name="Walsh D.A."/>
            <person name="Denef V.J."/>
            <person name="McMahon K.D."/>
            <person name="Konstantinidis K.T."/>
            <person name="Eloe-Fadrosh E.A."/>
            <person name="Kyrpides N.C."/>
            <person name="Woyke T."/>
        </authorList>
    </citation>
    <scope>NUCLEOTIDE SEQUENCE</scope>
    <source>
        <strain evidence="6">GVMAG-S-ERX556022-25</strain>
    </source>
</reference>
<name>A0A6C0AXU7_9ZZZZ</name>
<dbReference type="Pfam" id="PF05995">
    <property type="entry name" value="CDO_I"/>
    <property type="match status" value="1"/>
</dbReference>
<dbReference type="Gene3D" id="2.60.120.10">
    <property type="entry name" value="Jelly Rolls"/>
    <property type="match status" value="1"/>
</dbReference>
<dbReference type="InterPro" id="IPR010300">
    <property type="entry name" value="CDO_1"/>
</dbReference>
<dbReference type="SUPFAM" id="SSF51182">
    <property type="entry name" value="RmlC-like cupins"/>
    <property type="match status" value="1"/>
</dbReference>
<evidence type="ECO:0000256" key="5">
    <source>
        <dbReference type="ARBA" id="ARBA00023004"/>
    </source>
</evidence>
<proteinExistence type="inferred from homology"/>
<dbReference type="PANTHER" id="PTHR12918">
    <property type="entry name" value="CYSTEINE DIOXYGENASE"/>
    <property type="match status" value="1"/>
</dbReference>
<keyword evidence="2" id="KW-0479">Metal-binding</keyword>
<dbReference type="PANTHER" id="PTHR12918:SF1">
    <property type="entry name" value="CYSTEINE DIOXYGENASE TYPE 1"/>
    <property type="match status" value="1"/>
</dbReference>
<evidence type="ECO:0000256" key="2">
    <source>
        <dbReference type="ARBA" id="ARBA00022723"/>
    </source>
</evidence>
<protein>
    <recommendedName>
        <fullName evidence="7">Cysteine dioxygenase</fullName>
    </recommendedName>
</protein>
<organism evidence="6">
    <name type="scientific">viral metagenome</name>
    <dbReference type="NCBI Taxonomy" id="1070528"/>
    <lineage>
        <taxon>unclassified sequences</taxon>
        <taxon>metagenomes</taxon>
        <taxon>organismal metagenomes</taxon>
    </lineage>
</organism>
<keyword evidence="4" id="KW-0560">Oxidoreductase</keyword>
<dbReference type="GO" id="GO:0016702">
    <property type="term" value="F:oxidoreductase activity, acting on single donors with incorporation of molecular oxygen, incorporation of two atoms of oxygen"/>
    <property type="evidence" value="ECO:0007669"/>
    <property type="project" value="InterPro"/>
</dbReference>
<dbReference type="CDD" id="cd10548">
    <property type="entry name" value="cupin_CDO"/>
    <property type="match status" value="1"/>
</dbReference>
<keyword evidence="5" id="KW-0408">Iron</keyword>
<accession>A0A6C0AXU7</accession>
<dbReference type="InterPro" id="IPR011051">
    <property type="entry name" value="RmlC_Cupin_sf"/>
</dbReference>
<evidence type="ECO:0000256" key="1">
    <source>
        <dbReference type="ARBA" id="ARBA00006622"/>
    </source>
</evidence>
<dbReference type="GO" id="GO:0008198">
    <property type="term" value="F:ferrous iron binding"/>
    <property type="evidence" value="ECO:0007669"/>
    <property type="project" value="TreeGrafter"/>
</dbReference>
<dbReference type="AlphaFoldDB" id="A0A6C0AXU7"/>